<evidence type="ECO:0000313" key="3">
    <source>
        <dbReference type="Proteomes" id="UP000279259"/>
    </source>
</evidence>
<proteinExistence type="predicted"/>
<comment type="caution">
    <text evidence="2">The sequence shown here is derived from an EMBL/GenBank/DDBJ whole genome shotgun (WGS) entry which is preliminary data.</text>
</comment>
<accession>A0A427YUZ7</accession>
<protein>
    <submittedName>
        <fullName evidence="2">Uncharacterized protein</fullName>
    </submittedName>
</protein>
<name>A0A427YUZ7_9TREE</name>
<dbReference type="OrthoDB" id="10448482at2759"/>
<evidence type="ECO:0000256" key="1">
    <source>
        <dbReference type="SAM" id="MobiDB-lite"/>
    </source>
</evidence>
<gene>
    <name evidence="2" type="ORF">EHS25_000042</name>
</gene>
<dbReference type="Proteomes" id="UP000279259">
    <property type="component" value="Unassembled WGS sequence"/>
</dbReference>
<sequence length="206" mass="22025">MPAPRFRAIPSFSSFTTRDQGAGSGSESPLTRLLSSSARQVRGRDITVHALKAQGCTLGIVFSSEPQSQSQSQPQSELKSAAADAPGQLILLSGLTVSTAGDDHPKDAEWWLGMYSGALTQPSLRGALTEVIRASIDLPFVPALDAGVKGCYHKEATRETTLLTREGGRRAVSVSALRNSEQGDRVRILLDFDPNAMDTRGISTVW</sequence>
<feature type="compositionally biased region" description="Polar residues" evidence="1">
    <location>
        <begin position="11"/>
        <end position="36"/>
    </location>
</feature>
<feature type="region of interest" description="Disordered" evidence="1">
    <location>
        <begin position="1"/>
        <end position="36"/>
    </location>
</feature>
<dbReference type="EMBL" id="RSCD01000001">
    <property type="protein sequence ID" value="RSH94958.1"/>
    <property type="molecule type" value="Genomic_DNA"/>
</dbReference>
<reference evidence="2 3" key="1">
    <citation type="submission" date="2018-11" db="EMBL/GenBank/DDBJ databases">
        <title>Genome sequence of Saitozyma podzolica DSM 27192.</title>
        <authorList>
            <person name="Aliyu H."/>
            <person name="Gorte O."/>
            <person name="Ochsenreither K."/>
        </authorList>
    </citation>
    <scope>NUCLEOTIDE SEQUENCE [LARGE SCALE GENOMIC DNA]</scope>
    <source>
        <strain evidence="2 3">DSM 27192</strain>
    </source>
</reference>
<evidence type="ECO:0000313" key="2">
    <source>
        <dbReference type="EMBL" id="RSH94958.1"/>
    </source>
</evidence>
<organism evidence="2 3">
    <name type="scientific">Saitozyma podzolica</name>
    <dbReference type="NCBI Taxonomy" id="1890683"/>
    <lineage>
        <taxon>Eukaryota</taxon>
        <taxon>Fungi</taxon>
        <taxon>Dikarya</taxon>
        <taxon>Basidiomycota</taxon>
        <taxon>Agaricomycotina</taxon>
        <taxon>Tremellomycetes</taxon>
        <taxon>Tremellales</taxon>
        <taxon>Trimorphomycetaceae</taxon>
        <taxon>Saitozyma</taxon>
    </lineage>
</organism>
<dbReference type="AlphaFoldDB" id="A0A427YUZ7"/>
<keyword evidence="3" id="KW-1185">Reference proteome</keyword>